<dbReference type="EMBL" id="JANDZV010000002">
    <property type="protein sequence ID" value="MCZ7407589.1"/>
    <property type="molecule type" value="Genomic_DNA"/>
</dbReference>
<gene>
    <name evidence="3" type="ORF">NND69_04315</name>
</gene>
<feature type="transmembrane region" description="Helical" evidence="1">
    <location>
        <begin position="1016"/>
        <end position="1036"/>
    </location>
</feature>
<keyword evidence="2" id="KW-0732">Signal</keyword>
<evidence type="ECO:0000313" key="3">
    <source>
        <dbReference type="EMBL" id="MCZ7407589.1"/>
    </source>
</evidence>
<reference evidence="3" key="1">
    <citation type="submission" date="2022-07" db="EMBL/GenBank/DDBJ databases">
        <title>Parvimonas micra travels from the subgingival sulcus of the human oral cavity to the colorectal adenocarcinoma.</title>
        <authorList>
            <person name="Conde-Perez K."/>
            <person name="Buetas E."/>
            <person name="Aja-Macaya P."/>
            <person name="Martin-De Arribas E."/>
            <person name="Iglesias-Corras I."/>
            <person name="Trigo-Tasende N."/>
            <person name="Nasser-Ali M."/>
            <person name="Estevez L.S."/>
            <person name="Rumbo-Feal S."/>
            <person name="Otero-Alen B."/>
            <person name="Noguera J.F."/>
            <person name="Concha A."/>
            <person name="Pardinas-Lopez S."/>
            <person name="Carda-Dieguez M."/>
            <person name="Gomez-Randulfe I."/>
            <person name="Martinez-Lago N."/>
            <person name="Ladra S."/>
            <person name="Aparicio L.A."/>
            <person name="Bou G."/>
            <person name="Mira A."/>
            <person name="Vallejo J.A."/>
            <person name="Poza M."/>
        </authorList>
    </citation>
    <scope>NUCLEOTIDE SEQUENCE</scope>
    <source>
        <strain evidence="3">PM79KC-AC-4</strain>
    </source>
</reference>
<keyword evidence="1" id="KW-0472">Membrane</keyword>
<sequence length="1041" mass="118009">MKRKKGIFRKFVVMSLLLSLALTPMAMATGNTVYAENTEKAKNAKLPNFCLEGIDKATGKRLTKEITLKVKTHPDYAFWGEEEYDIESVNGVFDFSVVEDKGNLYTIEIKGESDYQLSNIKKDNKNLNILKFDSVKKTLRTSNLNGDEVEINNLIFEKKSNDNENTEDENKDVTIKEIEVVFPDGSKVPDGVNFHTFNKENKDMADYVTSNGKLSGVKVPVGARMKLGISTDKDKYTLKTDNGYENYIWFKADKNGIAKYYNEITGELSEKTVEKIVVVKKSDLIGKKPENGILTKKILEVFDITSHKAVTENNLKFVVMGGGETKEFVSKNGKIELELYKNTEYTINIVRSVENTYKMSGFKFRINDDNSIENESKEKVEKLNVYQGSYLVRIYVIQGGKHLKKSIDFKIEEIGTNSVQIRKNENNFLNFDAKIGKSYKITMKDKDSEYYLEKPIEFTVEKDKEDGLYWPKVPEGDTSQGKNRKVKAVFLKRYDGVGNNIPGLGGNDTDPSCPSCPDNSDVVCEVSKSKVKTLPISVKLPEGADKKDIKFKLFNSSKQQYEGEFTLDENGKLPALELFEKNSYFLQLVSNKYFMHNKHFEAVKEGKFPFAFKDKKELTELVVKNNTSNVKNDGTYEIDIKFVKDNKALVNEEIQFISAIHTTKATTDELGHLKVRLMEDVTYVAKPTNENLIIDTFPIVVKDKTEWGTPGIKYVFDHSSCGSAEIIKVKNKISGRTNGSITCKPGNTTIKGMDFKNLFLLTDHLDKSDYPELKEKDAMILDLVLLNHVRQNCERTKLAYGDFEILRKIPTGKKVSSAYYLNGNNKEELKFEQIGDIVKITDVHSLGIYPLVIEFEKTGLDIPNKPDENKDEEITLIDEQTKISVKGPKKILEGLKLKVNKPDSNKFESLRGKNVNLYDIEFLDKSGNLKKVENGKFLVTVPKTSNDEVVAVHYLDDNGKLNALSFNQNGKEISFETSHFSKYAIEYKFQKVKDDKQIENNNKKQSKKSKLAKTSIGLNFVTLSTLAISSLAGLYISKKKR</sequence>
<feature type="signal peptide" evidence="2">
    <location>
        <begin position="1"/>
        <end position="28"/>
    </location>
</feature>
<evidence type="ECO:0000256" key="2">
    <source>
        <dbReference type="SAM" id="SignalP"/>
    </source>
</evidence>
<accession>A0A9X3HBC5</accession>
<evidence type="ECO:0000256" key="1">
    <source>
        <dbReference type="SAM" id="Phobius"/>
    </source>
</evidence>
<name>A0A9X3HBC5_9FIRM</name>
<protein>
    <submittedName>
        <fullName evidence="3">Uncharacterized protein</fullName>
    </submittedName>
</protein>
<keyword evidence="1" id="KW-1133">Transmembrane helix</keyword>
<dbReference type="AlphaFoldDB" id="A0A9X3HBC5"/>
<dbReference type="RefSeq" id="WP_269720804.1">
    <property type="nucleotide sequence ID" value="NZ_CP101408.1"/>
</dbReference>
<dbReference type="Proteomes" id="UP001141458">
    <property type="component" value="Unassembled WGS sequence"/>
</dbReference>
<keyword evidence="1" id="KW-0812">Transmembrane</keyword>
<feature type="chain" id="PRO_5040936429" evidence="2">
    <location>
        <begin position="29"/>
        <end position="1041"/>
    </location>
</feature>
<proteinExistence type="predicted"/>
<comment type="caution">
    <text evidence="3">The sequence shown here is derived from an EMBL/GenBank/DDBJ whole genome shotgun (WGS) entry which is preliminary data.</text>
</comment>
<evidence type="ECO:0000313" key="4">
    <source>
        <dbReference type="Proteomes" id="UP001141458"/>
    </source>
</evidence>
<organism evidence="3 4">
    <name type="scientific">Parvimonas micra</name>
    <dbReference type="NCBI Taxonomy" id="33033"/>
    <lineage>
        <taxon>Bacteria</taxon>
        <taxon>Bacillati</taxon>
        <taxon>Bacillota</taxon>
        <taxon>Tissierellia</taxon>
        <taxon>Tissierellales</taxon>
        <taxon>Peptoniphilaceae</taxon>
        <taxon>Parvimonas</taxon>
    </lineage>
</organism>